<keyword evidence="5" id="KW-0812">Transmembrane</keyword>
<keyword evidence="8" id="KW-0472">Membrane</keyword>
<accession>A0A485MUZ4</accession>
<evidence type="ECO:0000256" key="11">
    <source>
        <dbReference type="RuleBase" id="RU364061"/>
    </source>
</evidence>
<evidence type="ECO:0000313" key="12">
    <source>
        <dbReference type="EMBL" id="VFV24087.1"/>
    </source>
</evidence>
<dbReference type="GO" id="GO:0005886">
    <property type="term" value="C:plasma membrane"/>
    <property type="evidence" value="ECO:0007669"/>
    <property type="project" value="UniProtKB-SubCell"/>
</dbReference>
<evidence type="ECO:0000256" key="5">
    <source>
        <dbReference type="ARBA" id="ARBA00022692"/>
    </source>
</evidence>
<evidence type="ECO:0000256" key="1">
    <source>
        <dbReference type="ARBA" id="ARBA00004651"/>
    </source>
</evidence>
<dbReference type="Pfam" id="PF03402">
    <property type="entry name" value="V1R"/>
    <property type="match status" value="1"/>
</dbReference>
<evidence type="ECO:0000256" key="7">
    <source>
        <dbReference type="ARBA" id="ARBA00023040"/>
    </source>
</evidence>
<sequence length="59" mass="6563">VGVIISFSSTLLWAYDTVILDFQKLVPNVYATVSALVLISSDKKIENVFRMCGKITIKL</sequence>
<comment type="similarity">
    <text evidence="2 11">Belongs to the G-protein coupled receptor 1 family.</text>
</comment>
<keyword evidence="7 11" id="KW-0297">G-protein coupled receptor</keyword>
<keyword evidence="3 11" id="KW-1003">Cell membrane</keyword>
<dbReference type="GO" id="GO:0019236">
    <property type="term" value="P:response to pheromone"/>
    <property type="evidence" value="ECO:0007669"/>
    <property type="project" value="UniProtKB-KW"/>
</dbReference>
<keyword evidence="6" id="KW-1133">Transmembrane helix</keyword>
<dbReference type="InterPro" id="IPR004072">
    <property type="entry name" value="Vmron_rcpt_1"/>
</dbReference>
<comment type="subcellular location">
    <subcellularLocation>
        <location evidence="1 11">Cell membrane</location>
        <topology evidence="1 11">Multi-pass membrane protein</topology>
    </subcellularLocation>
</comment>
<gene>
    <name evidence="12" type="ORF">LYPA_23C012922</name>
</gene>
<evidence type="ECO:0000256" key="3">
    <source>
        <dbReference type="ARBA" id="ARBA00022475"/>
    </source>
</evidence>
<evidence type="ECO:0000256" key="8">
    <source>
        <dbReference type="ARBA" id="ARBA00023136"/>
    </source>
</evidence>
<keyword evidence="9 11" id="KW-0675">Receptor</keyword>
<dbReference type="Proteomes" id="UP000386466">
    <property type="component" value="Unassembled WGS sequence"/>
</dbReference>
<keyword evidence="13" id="KW-1185">Reference proteome</keyword>
<feature type="non-terminal residue" evidence="12">
    <location>
        <position position="1"/>
    </location>
</feature>
<reference evidence="12 13" key="1">
    <citation type="submission" date="2019-01" db="EMBL/GenBank/DDBJ databases">
        <authorList>
            <person name="Alioto T."/>
            <person name="Alioto T."/>
        </authorList>
    </citation>
    <scope>NUCLEOTIDE SEQUENCE [LARGE SCALE GENOMIC DNA]</scope>
</reference>
<keyword evidence="10 11" id="KW-0807">Transducer</keyword>
<evidence type="ECO:0000256" key="4">
    <source>
        <dbReference type="ARBA" id="ARBA00022507"/>
    </source>
</evidence>
<proteinExistence type="inferred from homology"/>
<keyword evidence="4 11" id="KW-0589">Pheromone response</keyword>
<name>A0A485MUZ4_LYNPA</name>
<dbReference type="EMBL" id="CAAGRJ010006025">
    <property type="protein sequence ID" value="VFV24087.1"/>
    <property type="molecule type" value="Genomic_DNA"/>
</dbReference>
<evidence type="ECO:0000256" key="6">
    <source>
        <dbReference type="ARBA" id="ARBA00022989"/>
    </source>
</evidence>
<evidence type="ECO:0000256" key="10">
    <source>
        <dbReference type="ARBA" id="ARBA00023224"/>
    </source>
</evidence>
<evidence type="ECO:0000256" key="9">
    <source>
        <dbReference type="ARBA" id="ARBA00023170"/>
    </source>
</evidence>
<evidence type="ECO:0000256" key="2">
    <source>
        <dbReference type="ARBA" id="ARBA00010663"/>
    </source>
</evidence>
<dbReference type="AlphaFoldDB" id="A0A485MUZ4"/>
<evidence type="ECO:0000313" key="13">
    <source>
        <dbReference type="Proteomes" id="UP000386466"/>
    </source>
</evidence>
<protein>
    <recommendedName>
        <fullName evidence="11">Vomeronasal type-1 receptor</fullName>
    </recommendedName>
</protein>
<organism evidence="12 13">
    <name type="scientific">Lynx pardinus</name>
    <name type="common">Iberian lynx</name>
    <name type="synonym">Felis pardina</name>
    <dbReference type="NCBI Taxonomy" id="191816"/>
    <lineage>
        <taxon>Eukaryota</taxon>
        <taxon>Metazoa</taxon>
        <taxon>Chordata</taxon>
        <taxon>Craniata</taxon>
        <taxon>Vertebrata</taxon>
        <taxon>Euteleostomi</taxon>
        <taxon>Mammalia</taxon>
        <taxon>Eutheria</taxon>
        <taxon>Laurasiatheria</taxon>
        <taxon>Carnivora</taxon>
        <taxon>Feliformia</taxon>
        <taxon>Felidae</taxon>
        <taxon>Felinae</taxon>
        <taxon>Lynx</taxon>
    </lineage>
</organism>
<dbReference type="GO" id="GO:0016503">
    <property type="term" value="F:pheromone receptor activity"/>
    <property type="evidence" value="ECO:0007669"/>
    <property type="project" value="InterPro"/>
</dbReference>